<sequence>MNEIDRLWKERFASYLQNLRRYTRYIFNDHLLFVLIFGLGAAAFYYSRWVKHLSPDFPVALVMGLLLGWFLAASPVYTLLKEADRVFLIPMEMRMRPFFKKAILFSFSIQAYLLLFVLAALMPMYAAVTGHGFGRFFGLLILLLVLKMWNLLLSWNVYKLPEPYAPVFDWIIRFALSAAFVFLVVNEANLFLVVILAVVMLGLFLYFYRLAQKRTLRWDALIEREQRRLMGFYRFANLFADVPELKGQVKRRKWLDPLLAGIRYGQEHTYQYLFARTFLRTSQYFGLFVRLTAIGAVLLFFSHERVLALVLAVVFIYLTAFQMIPMIGSHDLKIWLRLYPVPRKLKETSFIRLLAVCLYVQTVIFAAAAALNGLWMNGLLVLVAGAVFSWLLVAWYVPGKIRRQ</sequence>
<accession>A0A133KPU0</accession>
<name>A0A133KPU0_HEYCO</name>
<feature type="transmembrane region" description="Helical" evidence="1">
    <location>
        <begin position="349"/>
        <end position="368"/>
    </location>
</feature>
<feature type="transmembrane region" description="Helical" evidence="1">
    <location>
        <begin position="164"/>
        <end position="184"/>
    </location>
</feature>
<feature type="transmembrane region" description="Helical" evidence="1">
    <location>
        <begin position="101"/>
        <end position="126"/>
    </location>
</feature>
<feature type="transmembrane region" description="Helical" evidence="1">
    <location>
        <begin position="374"/>
        <end position="397"/>
    </location>
</feature>
<dbReference type="RefSeq" id="WP_061086836.1">
    <property type="nucleotide sequence ID" value="NZ_KQ955848.1"/>
</dbReference>
<feature type="transmembrane region" description="Helical" evidence="1">
    <location>
        <begin position="59"/>
        <end position="80"/>
    </location>
</feature>
<evidence type="ECO:0000256" key="1">
    <source>
        <dbReference type="SAM" id="Phobius"/>
    </source>
</evidence>
<protein>
    <submittedName>
        <fullName evidence="2">Bacterial ABC transporter protein EcsB</fullName>
    </submittedName>
</protein>
<gene>
    <name evidence="2" type="ORF">HMPREF3213_01920</name>
</gene>
<feature type="transmembrane region" description="Helical" evidence="1">
    <location>
        <begin position="284"/>
        <end position="301"/>
    </location>
</feature>
<feature type="transmembrane region" description="Helical" evidence="1">
    <location>
        <begin position="190"/>
        <end position="208"/>
    </location>
</feature>
<feature type="transmembrane region" description="Helical" evidence="1">
    <location>
        <begin position="307"/>
        <end position="328"/>
    </location>
</feature>
<reference evidence="3" key="1">
    <citation type="submission" date="2016-01" db="EMBL/GenBank/DDBJ databases">
        <authorList>
            <person name="Mitreva M."/>
            <person name="Pepin K.H."/>
            <person name="Mihindukulasuriya K.A."/>
            <person name="Fulton R."/>
            <person name="Fronick C."/>
            <person name="O'Laughlin M."/>
            <person name="Miner T."/>
            <person name="Herter B."/>
            <person name="Rosa B.A."/>
            <person name="Cordes M."/>
            <person name="Tomlinson C."/>
            <person name="Wollam A."/>
            <person name="Palsikar V.B."/>
            <person name="Mardis E.R."/>
            <person name="Wilson R.K."/>
        </authorList>
    </citation>
    <scope>NUCLEOTIDE SEQUENCE [LARGE SCALE GENOMIC DNA]</scope>
    <source>
        <strain evidence="3">GED7749B</strain>
    </source>
</reference>
<feature type="transmembrane region" description="Helical" evidence="1">
    <location>
        <begin position="30"/>
        <end position="47"/>
    </location>
</feature>
<dbReference type="InterPro" id="IPR010288">
    <property type="entry name" value="EcsB_ABC"/>
</dbReference>
<keyword evidence="1" id="KW-1133">Transmembrane helix</keyword>
<keyword evidence="1" id="KW-0812">Transmembrane</keyword>
<evidence type="ECO:0000313" key="2">
    <source>
        <dbReference type="EMBL" id="KWZ81603.1"/>
    </source>
</evidence>
<evidence type="ECO:0000313" key="3">
    <source>
        <dbReference type="Proteomes" id="UP000070376"/>
    </source>
</evidence>
<feature type="transmembrane region" description="Helical" evidence="1">
    <location>
        <begin position="132"/>
        <end position="152"/>
    </location>
</feature>
<comment type="caution">
    <text evidence="2">The sequence shown here is derived from an EMBL/GenBank/DDBJ whole genome shotgun (WGS) entry which is preliminary data.</text>
</comment>
<proteinExistence type="predicted"/>
<dbReference type="AlphaFoldDB" id="A0A133KPU0"/>
<keyword evidence="1" id="KW-0472">Membrane</keyword>
<dbReference type="EMBL" id="LRPN01000070">
    <property type="protein sequence ID" value="KWZ81603.1"/>
    <property type="molecule type" value="Genomic_DNA"/>
</dbReference>
<dbReference type="PIRSF" id="PIRSF037259">
    <property type="entry name" value="EcsB_ABC"/>
    <property type="match status" value="1"/>
</dbReference>
<organism evidence="2 3">
    <name type="scientific">Heyndrickxia coagulans</name>
    <name type="common">Weizmannia coagulans</name>
    <dbReference type="NCBI Taxonomy" id="1398"/>
    <lineage>
        <taxon>Bacteria</taxon>
        <taxon>Bacillati</taxon>
        <taxon>Bacillota</taxon>
        <taxon>Bacilli</taxon>
        <taxon>Bacillales</taxon>
        <taxon>Bacillaceae</taxon>
        <taxon>Heyndrickxia</taxon>
    </lineage>
</organism>
<dbReference type="Pfam" id="PF05975">
    <property type="entry name" value="EcsB"/>
    <property type="match status" value="1"/>
</dbReference>
<dbReference type="GO" id="GO:0016020">
    <property type="term" value="C:membrane"/>
    <property type="evidence" value="ECO:0007669"/>
    <property type="project" value="InterPro"/>
</dbReference>
<dbReference type="PATRIC" id="fig|1398.22.peg.1922"/>
<dbReference type="Proteomes" id="UP000070376">
    <property type="component" value="Unassembled WGS sequence"/>
</dbReference>